<organism evidence="2 3">
    <name type="scientific">Cytospora chrysosperma</name>
    <name type="common">Cytospora canker fungus</name>
    <name type="synonym">Sphaeria chrysosperma</name>
    <dbReference type="NCBI Taxonomy" id="252740"/>
    <lineage>
        <taxon>Eukaryota</taxon>
        <taxon>Fungi</taxon>
        <taxon>Dikarya</taxon>
        <taxon>Ascomycota</taxon>
        <taxon>Pezizomycotina</taxon>
        <taxon>Sordariomycetes</taxon>
        <taxon>Sordariomycetidae</taxon>
        <taxon>Diaporthales</taxon>
        <taxon>Cytosporaceae</taxon>
        <taxon>Cytospora</taxon>
    </lineage>
</organism>
<evidence type="ECO:0000313" key="3">
    <source>
        <dbReference type="Proteomes" id="UP000284375"/>
    </source>
</evidence>
<comment type="caution">
    <text evidence="2">The sequence shown here is derived from an EMBL/GenBank/DDBJ whole genome shotgun (WGS) entry which is preliminary data.</text>
</comment>
<accession>A0A423VL99</accession>
<name>A0A423VL99_CYTCH</name>
<reference evidence="2 3" key="1">
    <citation type="submission" date="2015-09" db="EMBL/GenBank/DDBJ databases">
        <title>Host preference determinants of Valsa canker pathogens revealed by comparative genomics.</title>
        <authorList>
            <person name="Yin Z."/>
            <person name="Huang L."/>
        </authorList>
    </citation>
    <scope>NUCLEOTIDE SEQUENCE [LARGE SCALE GENOMIC DNA]</scope>
    <source>
        <strain evidence="2 3">YSFL</strain>
    </source>
</reference>
<feature type="region of interest" description="Disordered" evidence="1">
    <location>
        <begin position="1"/>
        <end position="23"/>
    </location>
</feature>
<dbReference type="EMBL" id="LJZO01000041">
    <property type="protein sequence ID" value="ROV91757.1"/>
    <property type="molecule type" value="Genomic_DNA"/>
</dbReference>
<evidence type="ECO:0000256" key="1">
    <source>
        <dbReference type="SAM" id="MobiDB-lite"/>
    </source>
</evidence>
<dbReference type="Proteomes" id="UP000284375">
    <property type="component" value="Unassembled WGS sequence"/>
</dbReference>
<dbReference type="AlphaFoldDB" id="A0A423VL99"/>
<sequence length="340" mass="39051">MRESSDGIEPGPTFDSDSGNNPILTSITRKAMKEMVRGRGRCSRKIILSDEEDEVDQRGTTAVITSRADLQCRTETVTTVAVDLEKHTPTPMMTSNEKRAALEAYPSPPPTKKRIRISLSPGGNTNLEVVSIEHKPSEMKRDNKPRPIVISKRNHMNNADPVQHETPTPQELWEEKRFDLSSPRLVRPLPLRYKLVEEKSLLPGGTYDRTYIPETPADSIKKELVVHPRHPNIRWGGVWARRKLAEEVAKYERIKKFWLFNYGYAYCPSWDCKHEFVAMEFAEEMQSPWVVAWLAKLISHKDVYLILEHLEWGMMKEMGDMEKSSCNCSRHVYTKANTAT</sequence>
<proteinExistence type="predicted"/>
<protein>
    <submittedName>
        <fullName evidence="2">Uncharacterized protein</fullName>
    </submittedName>
</protein>
<keyword evidence="3" id="KW-1185">Reference proteome</keyword>
<dbReference type="OrthoDB" id="5245086at2759"/>
<gene>
    <name evidence="2" type="ORF">VSDG_06457</name>
</gene>
<evidence type="ECO:0000313" key="2">
    <source>
        <dbReference type="EMBL" id="ROV91757.1"/>
    </source>
</evidence>